<dbReference type="GO" id="GO:0016020">
    <property type="term" value="C:membrane"/>
    <property type="evidence" value="ECO:0007669"/>
    <property type="project" value="UniProtKB-SubCell"/>
</dbReference>
<keyword evidence="4" id="KW-0472">Membrane</keyword>
<keyword evidence="3" id="KW-1133">Transmembrane helix</keyword>
<dbReference type="InterPro" id="IPR004032">
    <property type="entry name" value="PMP22_EMP_MP20"/>
</dbReference>
<dbReference type="Proteomes" id="UP000564784">
    <property type="component" value="Unassembled WGS sequence"/>
</dbReference>
<evidence type="ECO:0000256" key="4">
    <source>
        <dbReference type="ARBA" id="ARBA00023136"/>
    </source>
</evidence>
<dbReference type="AlphaFoldDB" id="A0A7K7IGG3"/>
<accession>A0A7K7IGG3</accession>
<proteinExistence type="predicted"/>
<dbReference type="PROSITE" id="PS01221">
    <property type="entry name" value="PMP22_1"/>
    <property type="match status" value="1"/>
</dbReference>
<feature type="non-terminal residue" evidence="5">
    <location>
        <position position="1"/>
    </location>
</feature>
<comment type="subcellular location">
    <subcellularLocation>
        <location evidence="1">Membrane</location>
        <topology evidence="1">Multi-pass membrane protein</topology>
    </subcellularLocation>
</comment>
<evidence type="ECO:0000256" key="3">
    <source>
        <dbReference type="ARBA" id="ARBA00022989"/>
    </source>
</evidence>
<evidence type="ECO:0000313" key="6">
    <source>
        <dbReference type="Proteomes" id="UP000564784"/>
    </source>
</evidence>
<reference evidence="5 6" key="1">
    <citation type="submission" date="2019-09" db="EMBL/GenBank/DDBJ databases">
        <title>Bird 10,000 Genomes (B10K) Project - Family phase.</title>
        <authorList>
            <person name="Zhang G."/>
        </authorList>
    </citation>
    <scope>NUCLEOTIDE SEQUENCE [LARGE SCALE GENOMIC DNA]</scope>
    <source>
        <strain evidence="5">OUT-0011</strain>
        <tissue evidence="5">Muscle</tissue>
    </source>
</reference>
<feature type="non-terminal residue" evidence="5">
    <location>
        <position position="56"/>
    </location>
</feature>
<sequence length="56" mass="6082">MLLLLLGIIVLHVTVLVLLFVSTIVSQWLVNGEHAADLWQNCTTGSPFQCQASSSN</sequence>
<name>A0A7K7IGG3_LOXCU</name>
<keyword evidence="2" id="KW-0812">Transmembrane</keyword>
<protein>
    <submittedName>
        <fullName evidence="5">PMP22 protein</fullName>
    </submittedName>
</protein>
<evidence type="ECO:0000256" key="1">
    <source>
        <dbReference type="ARBA" id="ARBA00004141"/>
    </source>
</evidence>
<keyword evidence="6" id="KW-1185">Reference proteome</keyword>
<comment type="caution">
    <text evidence="5">The sequence shown here is derived from an EMBL/GenBank/DDBJ whole genome shotgun (WGS) entry which is preliminary data.</text>
</comment>
<dbReference type="Pfam" id="PF00822">
    <property type="entry name" value="PMP22_Claudin"/>
    <property type="match status" value="1"/>
</dbReference>
<evidence type="ECO:0000313" key="5">
    <source>
        <dbReference type="EMBL" id="NWY93165.1"/>
    </source>
</evidence>
<dbReference type="EMBL" id="VZSM01001541">
    <property type="protein sequence ID" value="NWY93165.1"/>
    <property type="molecule type" value="Genomic_DNA"/>
</dbReference>
<organism evidence="5 6">
    <name type="scientific">Loxia curvirostra</name>
    <name type="common">Red crossbill</name>
    <dbReference type="NCBI Taxonomy" id="64802"/>
    <lineage>
        <taxon>Eukaryota</taxon>
        <taxon>Metazoa</taxon>
        <taxon>Chordata</taxon>
        <taxon>Craniata</taxon>
        <taxon>Vertebrata</taxon>
        <taxon>Euteleostomi</taxon>
        <taxon>Archelosauria</taxon>
        <taxon>Archosauria</taxon>
        <taxon>Dinosauria</taxon>
        <taxon>Saurischia</taxon>
        <taxon>Theropoda</taxon>
        <taxon>Coelurosauria</taxon>
        <taxon>Aves</taxon>
        <taxon>Neognathae</taxon>
        <taxon>Neoaves</taxon>
        <taxon>Telluraves</taxon>
        <taxon>Australaves</taxon>
        <taxon>Passeriformes</taxon>
        <taxon>Passeroidea</taxon>
        <taxon>Fringillidae</taxon>
        <taxon>Carduelinae</taxon>
        <taxon>Loxia</taxon>
    </lineage>
</organism>
<gene>
    <name evidence="5" type="primary">Pmp22</name>
    <name evidence="5" type="ORF">LOXCUR_R01482</name>
</gene>
<dbReference type="InterPro" id="IPR004031">
    <property type="entry name" value="PMP22/EMP/MP20/Claudin"/>
</dbReference>
<dbReference type="OrthoDB" id="6084046at2759"/>
<evidence type="ECO:0000256" key="2">
    <source>
        <dbReference type="ARBA" id="ARBA00022692"/>
    </source>
</evidence>